<name>A0A841AP46_9MICO</name>
<keyword evidence="3 6" id="KW-0812">Transmembrane</keyword>
<dbReference type="PANTHER" id="PTHR21716:SF64">
    <property type="entry name" value="AI-2 TRANSPORT PROTEIN TQSA"/>
    <property type="match status" value="1"/>
</dbReference>
<feature type="transmembrane region" description="Helical" evidence="6">
    <location>
        <begin position="219"/>
        <end position="239"/>
    </location>
</feature>
<dbReference type="Proteomes" id="UP000536685">
    <property type="component" value="Unassembled WGS sequence"/>
</dbReference>
<dbReference type="RefSeq" id="WP_246376137.1">
    <property type="nucleotide sequence ID" value="NZ_JACHMJ010000001.1"/>
</dbReference>
<dbReference type="AlphaFoldDB" id="A0A841AP46"/>
<comment type="similarity">
    <text evidence="2">Belongs to the autoinducer-2 exporter (AI-2E) (TC 2.A.86) family.</text>
</comment>
<dbReference type="InterPro" id="IPR002549">
    <property type="entry name" value="AI-2E-like"/>
</dbReference>
<dbReference type="GO" id="GO:0016020">
    <property type="term" value="C:membrane"/>
    <property type="evidence" value="ECO:0007669"/>
    <property type="project" value="UniProtKB-SubCell"/>
</dbReference>
<keyword evidence="4 6" id="KW-1133">Transmembrane helix</keyword>
<gene>
    <name evidence="7" type="ORF">HD599_001789</name>
</gene>
<dbReference type="PANTHER" id="PTHR21716">
    <property type="entry name" value="TRANSMEMBRANE PROTEIN"/>
    <property type="match status" value="1"/>
</dbReference>
<reference evidence="7 8" key="1">
    <citation type="submission" date="2020-08" db="EMBL/GenBank/DDBJ databases">
        <title>Sequencing the genomes of 1000 actinobacteria strains.</title>
        <authorList>
            <person name="Klenk H.-P."/>
        </authorList>
    </citation>
    <scope>NUCLEOTIDE SEQUENCE [LARGE SCALE GENOMIC DNA]</scope>
    <source>
        <strain evidence="7 8">DSM 105784</strain>
    </source>
</reference>
<keyword evidence="5 6" id="KW-0472">Membrane</keyword>
<evidence type="ECO:0000256" key="1">
    <source>
        <dbReference type="ARBA" id="ARBA00004141"/>
    </source>
</evidence>
<protein>
    <submittedName>
        <fullName evidence="7">Putative PurR-regulated permease PerM</fullName>
    </submittedName>
</protein>
<evidence type="ECO:0000256" key="6">
    <source>
        <dbReference type="SAM" id="Phobius"/>
    </source>
</evidence>
<feature type="transmembrane region" description="Helical" evidence="6">
    <location>
        <begin position="246"/>
        <end position="269"/>
    </location>
</feature>
<feature type="transmembrane region" description="Helical" evidence="6">
    <location>
        <begin position="289"/>
        <end position="310"/>
    </location>
</feature>
<evidence type="ECO:0000256" key="2">
    <source>
        <dbReference type="ARBA" id="ARBA00009773"/>
    </source>
</evidence>
<comment type="caution">
    <text evidence="7">The sequence shown here is derived from an EMBL/GenBank/DDBJ whole genome shotgun (WGS) entry which is preliminary data.</text>
</comment>
<keyword evidence="8" id="KW-1185">Reference proteome</keyword>
<evidence type="ECO:0000313" key="7">
    <source>
        <dbReference type="EMBL" id="MBB5843466.1"/>
    </source>
</evidence>
<evidence type="ECO:0000313" key="8">
    <source>
        <dbReference type="Proteomes" id="UP000536685"/>
    </source>
</evidence>
<dbReference type="EMBL" id="JACHMJ010000001">
    <property type="protein sequence ID" value="MBB5843466.1"/>
    <property type="molecule type" value="Genomic_DNA"/>
</dbReference>
<feature type="transmembrane region" description="Helical" evidence="6">
    <location>
        <begin position="191"/>
        <end position="213"/>
    </location>
</feature>
<feature type="transmembrane region" description="Helical" evidence="6">
    <location>
        <begin position="56"/>
        <end position="82"/>
    </location>
</feature>
<comment type="subcellular location">
    <subcellularLocation>
        <location evidence="1">Membrane</location>
        <topology evidence="1">Multi-pass membrane protein</topology>
    </subcellularLocation>
</comment>
<evidence type="ECO:0000256" key="5">
    <source>
        <dbReference type="ARBA" id="ARBA00023136"/>
    </source>
</evidence>
<evidence type="ECO:0000256" key="4">
    <source>
        <dbReference type="ARBA" id="ARBA00022989"/>
    </source>
</evidence>
<feature type="transmembrane region" description="Helical" evidence="6">
    <location>
        <begin position="28"/>
        <end position="44"/>
    </location>
</feature>
<organism evidence="7 8">
    <name type="scientific">Conyzicola lurida</name>
    <dbReference type="NCBI Taxonomy" id="1172621"/>
    <lineage>
        <taxon>Bacteria</taxon>
        <taxon>Bacillati</taxon>
        <taxon>Actinomycetota</taxon>
        <taxon>Actinomycetes</taxon>
        <taxon>Micrococcales</taxon>
        <taxon>Microbacteriaceae</taxon>
        <taxon>Conyzicola</taxon>
    </lineage>
</organism>
<sequence>MPRGTAILLGLAGAAVVAAGIASVRSIAAPVVLSLVLTICAYPVRRALEQRGVPRGLATGVVVTVVFGALAAFVSALVIALAQFATLLPEFSEQIAALGETIGAWLTSIGIGPGQVRAIIEGFDPARLVDVVAGLFGGVTSLTASLVVVLTTLILMAVDASYLRAIFAELRPQRPRVVTSLESLASGIRRYMVATTVLGIAQGGLNAIALALLGVPGALLWGLLAFLCSFIPNVGYFIAIIPPVVFGFLVGGWQVGVPVIVVYAVINAVVQTGIQPRVVGNAVALSQTITFVSVLFWALILGPIGAVLAIPLTLMVRFLLIDTDPTAGWWRPVIGDLTRTKVLMSQLDAERKAERRAKKSRSADER</sequence>
<evidence type="ECO:0000256" key="3">
    <source>
        <dbReference type="ARBA" id="ARBA00022692"/>
    </source>
</evidence>
<dbReference type="Pfam" id="PF01594">
    <property type="entry name" value="AI-2E_transport"/>
    <property type="match status" value="1"/>
</dbReference>
<dbReference type="GO" id="GO:0055085">
    <property type="term" value="P:transmembrane transport"/>
    <property type="evidence" value="ECO:0007669"/>
    <property type="project" value="TreeGrafter"/>
</dbReference>
<feature type="transmembrane region" description="Helical" evidence="6">
    <location>
        <begin position="131"/>
        <end position="158"/>
    </location>
</feature>
<proteinExistence type="inferred from homology"/>
<accession>A0A841AP46</accession>